<name>A0AAW0UEN5_SCYPA</name>
<comment type="caution">
    <text evidence="2">The sequence shown here is derived from an EMBL/GenBank/DDBJ whole genome shotgun (WGS) entry which is preliminary data.</text>
</comment>
<dbReference type="EMBL" id="JARAKH010000012">
    <property type="protein sequence ID" value="KAK8398049.1"/>
    <property type="molecule type" value="Genomic_DNA"/>
</dbReference>
<proteinExistence type="predicted"/>
<sequence>MSLYIPPRQIQRGKYNRKGCFKLGVSQTLSALDALPASTIPHSCLSVVCVHRDPGAAHAATPEHSRPAGLLDLPVVNYEYGVRCRTLQQQQHRSGISQPATAAYVCRVKATPDARQTDARPLEREREQPQGTGRVRTQLEGGGGGKI</sequence>
<organism evidence="2 3">
    <name type="scientific">Scylla paramamosain</name>
    <name type="common">Mud crab</name>
    <dbReference type="NCBI Taxonomy" id="85552"/>
    <lineage>
        <taxon>Eukaryota</taxon>
        <taxon>Metazoa</taxon>
        <taxon>Ecdysozoa</taxon>
        <taxon>Arthropoda</taxon>
        <taxon>Crustacea</taxon>
        <taxon>Multicrustacea</taxon>
        <taxon>Malacostraca</taxon>
        <taxon>Eumalacostraca</taxon>
        <taxon>Eucarida</taxon>
        <taxon>Decapoda</taxon>
        <taxon>Pleocyemata</taxon>
        <taxon>Brachyura</taxon>
        <taxon>Eubrachyura</taxon>
        <taxon>Portunoidea</taxon>
        <taxon>Portunidae</taxon>
        <taxon>Portuninae</taxon>
        <taxon>Scylla</taxon>
    </lineage>
</organism>
<evidence type="ECO:0000256" key="1">
    <source>
        <dbReference type="SAM" id="MobiDB-lite"/>
    </source>
</evidence>
<feature type="compositionally biased region" description="Basic and acidic residues" evidence="1">
    <location>
        <begin position="113"/>
        <end position="128"/>
    </location>
</feature>
<reference evidence="2 3" key="1">
    <citation type="submission" date="2023-03" db="EMBL/GenBank/DDBJ databases">
        <title>High-quality genome of Scylla paramamosain provides insights in environmental adaptation.</title>
        <authorList>
            <person name="Zhang L."/>
        </authorList>
    </citation>
    <scope>NUCLEOTIDE SEQUENCE [LARGE SCALE GENOMIC DNA]</scope>
    <source>
        <strain evidence="2">LZ_2023a</strain>
        <tissue evidence="2">Muscle</tissue>
    </source>
</reference>
<evidence type="ECO:0000313" key="2">
    <source>
        <dbReference type="EMBL" id="KAK8398049.1"/>
    </source>
</evidence>
<keyword evidence="3" id="KW-1185">Reference proteome</keyword>
<dbReference type="Proteomes" id="UP001487740">
    <property type="component" value="Unassembled WGS sequence"/>
</dbReference>
<gene>
    <name evidence="2" type="ORF">O3P69_003748</name>
</gene>
<dbReference type="AlphaFoldDB" id="A0AAW0UEN5"/>
<evidence type="ECO:0000313" key="3">
    <source>
        <dbReference type="Proteomes" id="UP001487740"/>
    </source>
</evidence>
<feature type="region of interest" description="Disordered" evidence="1">
    <location>
        <begin position="113"/>
        <end position="147"/>
    </location>
</feature>
<protein>
    <submittedName>
        <fullName evidence="2">Uncharacterized protein</fullName>
    </submittedName>
</protein>
<accession>A0AAW0UEN5</accession>